<dbReference type="SUPFAM" id="SSF51445">
    <property type="entry name" value="(Trans)glycosidases"/>
    <property type="match status" value="1"/>
</dbReference>
<evidence type="ECO:0000256" key="1">
    <source>
        <dbReference type="ARBA" id="ARBA00022737"/>
    </source>
</evidence>
<dbReference type="Pfam" id="PF02018">
    <property type="entry name" value="CBM_4_9"/>
    <property type="match status" value="1"/>
</dbReference>
<evidence type="ECO:0000256" key="2">
    <source>
        <dbReference type="ARBA" id="ARBA00022801"/>
    </source>
</evidence>
<evidence type="ECO:0000256" key="5">
    <source>
        <dbReference type="SAM" id="SignalP"/>
    </source>
</evidence>
<dbReference type="InterPro" id="IPR008979">
    <property type="entry name" value="Galactose-bd-like_sf"/>
</dbReference>
<dbReference type="RefSeq" id="WP_241410000.1">
    <property type="nucleotide sequence ID" value="NZ_JAKZGO010000002.1"/>
</dbReference>
<evidence type="ECO:0000256" key="4">
    <source>
        <dbReference type="ARBA" id="ARBA00023326"/>
    </source>
</evidence>
<evidence type="ECO:0000256" key="3">
    <source>
        <dbReference type="ARBA" id="ARBA00023277"/>
    </source>
</evidence>
<dbReference type="PROSITE" id="PS51257">
    <property type="entry name" value="PROKAR_LIPOPROTEIN"/>
    <property type="match status" value="1"/>
</dbReference>
<dbReference type="InterPro" id="IPR017853">
    <property type="entry name" value="GH"/>
</dbReference>
<keyword evidence="3" id="KW-0119">Carbohydrate metabolism</keyword>
<evidence type="ECO:0000259" key="6">
    <source>
        <dbReference type="SMART" id="SM00633"/>
    </source>
</evidence>
<proteinExistence type="predicted"/>
<sequence>MKRIINSILLSGFMGMTACADFEALDFQVEKPLSIENQEEINKYPDLVSYLDGIGNPEFRLGVSLPISDYLSRGVRYRLVNRNYNEFTPASGIDHRSIVQNNGSLNLLQVTSLLEEAGEKNIRIVPSPLIWHRNQNAGYLNGLLSPLIVNSPAFINELNISSLASGNLAEWSSTAGVSYESSGGMGTNTPAIKMIAGGSVSSPDDLRFSSPTIQVIPGKTYEVIAYIKSDQDSEGRFTFEGMNNNQPILSWTAGSAPSETFSTGISWKEIRFRVSDFEGDSFKFNLELGYTPNTTFFVDINNLYVYDIDGDPIVTNLIADGNFDSGIAWGGWGNNSTRGVTEEGMGVGNSGRAFFVTNPSVTGGFWEVQTLYQLSEPVKNGETYKLSFWIKGDAEGSIRPELQSPNFSSNGFGQVFVTTDWRFVTLTTTVTADDRNRFIVSYGEFAGTVYIDQVVLASESMSGGSTTIVEKTVTEKAAVVEDQMERWIRGFVSETKDHIKVREVISEPIHETNPSLIRTGVGANQGEGEFYWQDYIGKDYAAKAFKLARENGNADDILFISESGLETNLAKCEALKDYISYIDQNGGKVDGVSVRMILTLNSSTDNVAEVFRILATTGKMIRIGALEVRINAAQPTTVMLERQADIYKQVVEHYLNIVPTNLQYGITLSAPIDGTDQARAGLWNSNLVRKNAYAGFADGLDK</sequence>
<feature type="domain" description="GH10" evidence="6">
    <location>
        <begin position="459"/>
        <end position="700"/>
    </location>
</feature>
<reference evidence="7" key="1">
    <citation type="submission" date="2022-03" db="EMBL/GenBank/DDBJ databases">
        <title>De novo assembled genomes of Belliella spp. (Cyclobacteriaceae) strains.</title>
        <authorList>
            <person name="Szabo A."/>
            <person name="Korponai K."/>
            <person name="Felfoldi T."/>
        </authorList>
    </citation>
    <scope>NUCLEOTIDE SEQUENCE</scope>
    <source>
        <strain evidence="7">DSM 111903</strain>
    </source>
</reference>
<keyword evidence="4" id="KW-0624">Polysaccharide degradation</keyword>
<dbReference type="InterPro" id="IPR001000">
    <property type="entry name" value="GH10_dom"/>
</dbReference>
<protein>
    <submittedName>
        <fullName evidence="7">Endo-1,4-beta-xylanase</fullName>
    </submittedName>
</protein>
<dbReference type="Gene3D" id="3.20.20.80">
    <property type="entry name" value="Glycosidases"/>
    <property type="match status" value="1"/>
</dbReference>
<feature type="signal peptide" evidence="5">
    <location>
        <begin position="1"/>
        <end position="20"/>
    </location>
</feature>
<comment type="caution">
    <text evidence="7">The sequence shown here is derived from an EMBL/GenBank/DDBJ whole genome shotgun (WGS) entry which is preliminary data.</text>
</comment>
<dbReference type="EMBL" id="JAKZGO010000002">
    <property type="protein sequence ID" value="MCH7412416.1"/>
    <property type="molecule type" value="Genomic_DNA"/>
</dbReference>
<name>A0ABS9V7L8_9BACT</name>
<dbReference type="Proteomes" id="UP001165430">
    <property type="component" value="Unassembled WGS sequence"/>
</dbReference>
<accession>A0ABS9V7L8</accession>
<keyword evidence="5" id="KW-0732">Signal</keyword>
<feature type="chain" id="PRO_5046269814" evidence="5">
    <location>
        <begin position="21"/>
        <end position="702"/>
    </location>
</feature>
<gene>
    <name evidence="7" type="ORF">MM213_02890</name>
</gene>
<keyword evidence="1" id="KW-0677">Repeat</keyword>
<evidence type="ECO:0000313" key="8">
    <source>
        <dbReference type="Proteomes" id="UP001165430"/>
    </source>
</evidence>
<dbReference type="SUPFAM" id="SSF49785">
    <property type="entry name" value="Galactose-binding domain-like"/>
    <property type="match status" value="1"/>
</dbReference>
<dbReference type="InterPro" id="IPR003305">
    <property type="entry name" value="CenC_carb-bd"/>
</dbReference>
<keyword evidence="8" id="KW-1185">Reference proteome</keyword>
<organism evidence="7 8">
    <name type="scientific">Belliella alkalica</name>
    <dbReference type="NCBI Taxonomy" id="1730871"/>
    <lineage>
        <taxon>Bacteria</taxon>
        <taxon>Pseudomonadati</taxon>
        <taxon>Bacteroidota</taxon>
        <taxon>Cytophagia</taxon>
        <taxon>Cytophagales</taxon>
        <taxon>Cyclobacteriaceae</taxon>
        <taxon>Belliella</taxon>
    </lineage>
</organism>
<dbReference type="Gene3D" id="2.60.120.260">
    <property type="entry name" value="Galactose-binding domain-like"/>
    <property type="match status" value="2"/>
</dbReference>
<evidence type="ECO:0000313" key="7">
    <source>
        <dbReference type="EMBL" id="MCH7412416.1"/>
    </source>
</evidence>
<keyword evidence="2" id="KW-0378">Hydrolase</keyword>
<dbReference type="Pfam" id="PF00331">
    <property type="entry name" value="Glyco_hydro_10"/>
    <property type="match status" value="1"/>
</dbReference>
<dbReference type="SMART" id="SM00633">
    <property type="entry name" value="Glyco_10"/>
    <property type="match status" value="1"/>
</dbReference>